<dbReference type="GO" id="GO:0003677">
    <property type="term" value="F:DNA binding"/>
    <property type="evidence" value="ECO:0007669"/>
    <property type="project" value="InterPro"/>
</dbReference>
<reference evidence="2 3" key="1">
    <citation type="submission" date="2018-09" db="EMBL/GenBank/DDBJ databases">
        <authorList>
            <person name="Zhu H."/>
        </authorList>
    </citation>
    <scope>NUCLEOTIDE SEQUENCE [LARGE SCALE GENOMIC DNA]</scope>
    <source>
        <strain evidence="2 3">K2R01-6</strain>
    </source>
</reference>
<evidence type="ECO:0000259" key="1">
    <source>
        <dbReference type="SMART" id="SM00421"/>
    </source>
</evidence>
<dbReference type="InterPro" id="IPR016032">
    <property type="entry name" value="Sig_transdc_resp-reg_C-effctor"/>
</dbReference>
<dbReference type="GO" id="GO:0006355">
    <property type="term" value="P:regulation of DNA-templated transcription"/>
    <property type="evidence" value="ECO:0007669"/>
    <property type="project" value="InterPro"/>
</dbReference>
<sequence>MAVLTRHGIHRDQPDILAVFNVSDALASRIAWSIEQDAGYANWLPDTAAPACIPFETEGDDLQHDSLEVSGLAFMCQVESDCFLALSACRTGAEGRESVILPSQEIHGWVDAHLRLVWQLKRDRGRADVLGRALDLFDFGTLLLDPAGNVIFANERATQLLDAGEGLRRAGQSVTATDFDNALRLQTTIQHLAHCEEPTAPSESERASVMLVRRSNARPLVAVLSRLPNTETRNGGPHTALYVLDPDMDTQSLVTALCRAYGLTATEAGLAIRLVDGLRIEAAARDMHIQTQTARAYLKQIFAKTDTHRQADLVRVILSSIVRIRAAAMPPSNGGNGSSRLGAEGLPVWG</sequence>
<organism evidence="2 3">
    <name type="scientific">Sphingomonas cavernae</name>
    <dbReference type="NCBI Taxonomy" id="2320861"/>
    <lineage>
        <taxon>Bacteria</taxon>
        <taxon>Pseudomonadati</taxon>
        <taxon>Pseudomonadota</taxon>
        <taxon>Alphaproteobacteria</taxon>
        <taxon>Sphingomonadales</taxon>
        <taxon>Sphingomonadaceae</taxon>
        <taxon>Sphingomonas</taxon>
    </lineage>
</organism>
<protein>
    <recommendedName>
        <fullName evidence="1">HTH luxR-type domain-containing protein</fullName>
    </recommendedName>
</protein>
<proteinExistence type="predicted"/>
<dbReference type="EMBL" id="QYUM01000002">
    <property type="protein sequence ID" value="RJF93609.1"/>
    <property type="molecule type" value="Genomic_DNA"/>
</dbReference>
<dbReference type="Proteomes" id="UP000286100">
    <property type="component" value="Unassembled WGS sequence"/>
</dbReference>
<gene>
    <name evidence="2" type="ORF">D3876_04665</name>
</gene>
<accession>A0A418WR20</accession>
<comment type="caution">
    <text evidence="2">The sequence shown here is derived from an EMBL/GenBank/DDBJ whole genome shotgun (WGS) entry which is preliminary data.</text>
</comment>
<dbReference type="SUPFAM" id="SSF46894">
    <property type="entry name" value="C-terminal effector domain of the bipartite response regulators"/>
    <property type="match status" value="1"/>
</dbReference>
<name>A0A418WR20_9SPHN</name>
<dbReference type="SMART" id="SM00421">
    <property type="entry name" value="HTH_LUXR"/>
    <property type="match status" value="1"/>
</dbReference>
<dbReference type="AlphaFoldDB" id="A0A418WR20"/>
<evidence type="ECO:0000313" key="3">
    <source>
        <dbReference type="Proteomes" id="UP000286100"/>
    </source>
</evidence>
<keyword evidence="3" id="KW-1185">Reference proteome</keyword>
<dbReference type="InterPro" id="IPR000792">
    <property type="entry name" value="Tscrpt_reg_LuxR_C"/>
</dbReference>
<dbReference type="Gene3D" id="1.10.10.10">
    <property type="entry name" value="Winged helix-like DNA-binding domain superfamily/Winged helix DNA-binding domain"/>
    <property type="match status" value="1"/>
</dbReference>
<evidence type="ECO:0000313" key="2">
    <source>
        <dbReference type="EMBL" id="RJF93609.1"/>
    </source>
</evidence>
<feature type="domain" description="HTH luxR-type" evidence="1">
    <location>
        <begin position="260"/>
        <end position="317"/>
    </location>
</feature>
<dbReference type="InterPro" id="IPR036388">
    <property type="entry name" value="WH-like_DNA-bd_sf"/>
</dbReference>